<feature type="transmembrane region" description="Helical" evidence="8">
    <location>
        <begin position="958"/>
        <end position="978"/>
    </location>
</feature>
<feature type="transmembrane region" description="Helical" evidence="8">
    <location>
        <begin position="1078"/>
        <end position="1096"/>
    </location>
</feature>
<dbReference type="Proteomes" id="UP001607303">
    <property type="component" value="Unassembled WGS sequence"/>
</dbReference>
<feature type="transmembrane region" description="Helical" evidence="8">
    <location>
        <begin position="1135"/>
        <end position="1158"/>
    </location>
</feature>
<comment type="similarity">
    <text evidence="2">Belongs to the major facilitator superfamily.</text>
</comment>
<feature type="transmembrane region" description="Helical" evidence="8">
    <location>
        <begin position="1045"/>
        <end position="1066"/>
    </location>
</feature>
<evidence type="ECO:0000313" key="10">
    <source>
        <dbReference type="EMBL" id="KAL2747769.1"/>
    </source>
</evidence>
<keyword evidence="5 8" id="KW-1133">Transmembrane helix</keyword>
<feature type="transmembrane region" description="Helical" evidence="8">
    <location>
        <begin position="466"/>
        <end position="485"/>
    </location>
</feature>
<feature type="transmembrane region" description="Helical" evidence="8">
    <location>
        <begin position="1286"/>
        <end position="1306"/>
    </location>
</feature>
<feature type="transmembrane region" description="Helical" evidence="8">
    <location>
        <begin position="1388"/>
        <end position="1408"/>
    </location>
</feature>
<feature type="transmembrane region" description="Helical" evidence="8">
    <location>
        <begin position="629"/>
        <end position="650"/>
    </location>
</feature>
<feature type="transmembrane region" description="Helical" evidence="8">
    <location>
        <begin position="213"/>
        <end position="234"/>
    </location>
</feature>
<evidence type="ECO:0000256" key="8">
    <source>
        <dbReference type="SAM" id="Phobius"/>
    </source>
</evidence>
<organism evidence="10 11">
    <name type="scientific">Vespula maculifrons</name>
    <name type="common">Eastern yellow jacket</name>
    <name type="synonym">Wasp</name>
    <dbReference type="NCBI Taxonomy" id="7453"/>
    <lineage>
        <taxon>Eukaryota</taxon>
        <taxon>Metazoa</taxon>
        <taxon>Ecdysozoa</taxon>
        <taxon>Arthropoda</taxon>
        <taxon>Hexapoda</taxon>
        <taxon>Insecta</taxon>
        <taxon>Pterygota</taxon>
        <taxon>Neoptera</taxon>
        <taxon>Endopterygota</taxon>
        <taxon>Hymenoptera</taxon>
        <taxon>Apocrita</taxon>
        <taxon>Aculeata</taxon>
        <taxon>Vespoidea</taxon>
        <taxon>Vespidae</taxon>
        <taxon>Vespinae</taxon>
        <taxon>Vespula</taxon>
    </lineage>
</organism>
<feature type="transmembrane region" description="Helical" evidence="8">
    <location>
        <begin position="366"/>
        <end position="387"/>
    </location>
</feature>
<evidence type="ECO:0000256" key="5">
    <source>
        <dbReference type="ARBA" id="ARBA00022989"/>
    </source>
</evidence>
<evidence type="ECO:0000256" key="6">
    <source>
        <dbReference type="ARBA" id="ARBA00023136"/>
    </source>
</evidence>
<feature type="region of interest" description="Disordered" evidence="7">
    <location>
        <begin position="1"/>
        <end position="55"/>
    </location>
</feature>
<dbReference type="InterPro" id="IPR005828">
    <property type="entry name" value="MFS_sugar_transport-like"/>
</dbReference>
<feature type="transmembrane region" description="Helical" evidence="8">
    <location>
        <begin position="1448"/>
        <end position="1470"/>
    </location>
</feature>
<dbReference type="PROSITE" id="PS50850">
    <property type="entry name" value="MFS"/>
    <property type="match status" value="2"/>
</dbReference>
<accession>A0ABD2CSL7</accession>
<feature type="transmembrane region" description="Helical" evidence="8">
    <location>
        <begin position="184"/>
        <end position="201"/>
    </location>
</feature>
<feature type="compositionally biased region" description="Pro residues" evidence="7">
    <location>
        <begin position="17"/>
        <end position="49"/>
    </location>
</feature>
<dbReference type="EMBL" id="JAYRBN010000035">
    <property type="protein sequence ID" value="KAL2747769.1"/>
    <property type="molecule type" value="Genomic_DNA"/>
</dbReference>
<feature type="transmembrane region" description="Helical" evidence="8">
    <location>
        <begin position="1174"/>
        <end position="1196"/>
    </location>
</feature>
<feature type="transmembrane region" description="Helical" evidence="8">
    <location>
        <begin position="156"/>
        <end position="178"/>
    </location>
</feature>
<dbReference type="Gene3D" id="1.20.1250.20">
    <property type="entry name" value="MFS general substrate transporter like domains"/>
    <property type="match status" value="3"/>
</dbReference>
<dbReference type="SUPFAM" id="SSF103473">
    <property type="entry name" value="MFS general substrate transporter"/>
    <property type="match status" value="3"/>
</dbReference>
<evidence type="ECO:0000259" key="9">
    <source>
        <dbReference type="PROSITE" id="PS50850"/>
    </source>
</evidence>
<keyword evidence="6 8" id="KW-0472">Membrane</keyword>
<keyword evidence="3" id="KW-0813">Transport</keyword>
<comment type="subcellular location">
    <subcellularLocation>
        <location evidence="1">Membrane</location>
        <topology evidence="1">Multi-pass membrane protein</topology>
    </subcellularLocation>
</comment>
<feature type="transmembrane region" description="Helical" evidence="8">
    <location>
        <begin position="1414"/>
        <end position="1436"/>
    </location>
</feature>
<feature type="transmembrane region" description="Helical" evidence="8">
    <location>
        <begin position="1476"/>
        <end position="1495"/>
    </location>
</feature>
<evidence type="ECO:0000256" key="3">
    <source>
        <dbReference type="ARBA" id="ARBA00022448"/>
    </source>
</evidence>
<feature type="compositionally biased region" description="Basic and acidic residues" evidence="7">
    <location>
        <begin position="1"/>
        <end position="14"/>
    </location>
</feature>
<feature type="transmembrane region" description="Helical" evidence="8">
    <location>
        <begin position="657"/>
        <end position="681"/>
    </location>
</feature>
<proteinExistence type="inferred from homology"/>
<feature type="transmembrane region" description="Helical" evidence="8">
    <location>
        <begin position="861"/>
        <end position="882"/>
    </location>
</feature>
<dbReference type="FunFam" id="1.20.1250.20:FF:000232">
    <property type="entry name" value="Organic cation/carnitine transporter 7"/>
    <property type="match status" value="1"/>
</dbReference>
<feature type="transmembrane region" description="Helical" evidence="8">
    <location>
        <begin position="1359"/>
        <end position="1381"/>
    </location>
</feature>
<dbReference type="InterPro" id="IPR036259">
    <property type="entry name" value="MFS_trans_sf"/>
</dbReference>
<feature type="domain" description="Major facilitator superfamily (MFS) profile" evidence="9">
    <location>
        <begin position="89"/>
        <end position="577"/>
    </location>
</feature>
<feature type="transmembrane region" description="Helical" evidence="8">
    <location>
        <begin position="687"/>
        <end position="705"/>
    </location>
</feature>
<evidence type="ECO:0000256" key="2">
    <source>
        <dbReference type="ARBA" id="ARBA00008335"/>
    </source>
</evidence>
<feature type="transmembrane region" description="Helical" evidence="8">
    <location>
        <begin position="717"/>
        <end position="739"/>
    </location>
</feature>
<evidence type="ECO:0000313" key="11">
    <source>
        <dbReference type="Proteomes" id="UP001607303"/>
    </source>
</evidence>
<name>A0ABD2CSL7_VESMC</name>
<protein>
    <submittedName>
        <fullName evidence="10">Synaptic vesicle glycoprotein 2B-like</fullName>
    </submittedName>
</protein>
<evidence type="ECO:0000256" key="4">
    <source>
        <dbReference type="ARBA" id="ARBA00022692"/>
    </source>
</evidence>
<feature type="transmembrane region" description="Helical" evidence="8">
    <location>
        <begin position="126"/>
        <end position="144"/>
    </location>
</feature>
<dbReference type="InterPro" id="IPR020846">
    <property type="entry name" value="MFS_dom"/>
</dbReference>
<evidence type="ECO:0000256" key="1">
    <source>
        <dbReference type="ARBA" id="ARBA00004141"/>
    </source>
</evidence>
<feature type="transmembrane region" description="Helical" evidence="8">
    <location>
        <begin position="929"/>
        <end position="951"/>
    </location>
</feature>
<gene>
    <name evidence="10" type="ORF">V1477_004461</name>
</gene>
<feature type="transmembrane region" description="Helical" evidence="8">
    <location>
        <begin position="89"/>
        <end position="114"/>
    </location>
</feature>
<feature type="transmembrane region" description="Helical" evidence="8">
    <location>
        <begin position="1017"/>
        <end position="1039"/>
    </location>
</feature>
<dbReference type="GO" id="GO:0016020">
    <property type="term" value="C:membrane"/>
    <property type="evidence" value="ECO:0007669"/>
    <property type="project" value="UniProtKB-SubCell"/>
</dbReference>
<feature type="transmembrane region" description="Helical" evidence="8">
    <location>
        <begin position="491"/>
        <end position="514"/>
    </location>
</feature>
<feature type="transmembrane region" description="Helical" evidence="8">
    <location>
        <begin position="755"/>
        <end position="775"/>
    </location>
</feature>
<reference evidence="10 11" key="1">
    <citation type="journal article" date="2024" name="Ann. Entomol. Soc. Am.">
        <title>Genomic analyses of the southern and eastern yellowjacket wasps (Hymenoptera: Vespidae) reveal evolutionary signatures of social life.</title>
        <authorList>
            <person name="Catto M.A."/>
            <person name="Caine P.B."/>
            <person name="Orr S.E."/>
            <person name="Hunt B.G."/>
            <person name="Goodisman M.A.D."/>
        </authorList>
    </citation>
    <scope>NUCLEOTIDE SEQUENCE [LARGE SCALE GENOMIC DNA]</scope>
    <source>
        <strain evidence="10">232</strain>
        <tissue evidence="10">Head and thorax</tissue>
    </source>
</reference>
<evidence type="ECO:0000256" key="7">
    <source>
        <dbReference type="SAM" id="MobiDB-lite"/>
    </source>
</evidence>
<sequence>MSLRSEEHGVEDILLRCPPPLAPPPAPPPPPPPPPSLPPPPLPPPPSPAPSHHRQHHLRKFNVEIRQTDEIIVQDALNETGFGKFNFKVLAVSALICMNAAFGMLSIGFILPAAACDFKMTTEDKGHLTVSTMLGMLSGSYFWGCLADTKGRRISLLACLFLHGGSEFLASLIPFYWGFVLVKFISGLAICGQLTLLYTYLAEFQPIKKRDLFLSWMETAWVMGMVIVACVAWATVPLDIKYKTDTFSFHSWNLFIMICSLPSFTIGIWLSFFPETPKYLAETGQNVKMLKVLTRMYSENTGNSLEKYLTNLKNCENQLLSELVFRLEEKMNEKEETIEPKSLKIIITNTFLQTLMLVRKPYLHKTFIVCSATYLIMTSYYMLLLWLPDLFRRYAEFQEHFPNRSATVCTVVAFEKNNKTITSTDPFGCNTPIQSSVFLYAFILALSGVPIGLTLPLLINRLGYKFFLVVGTIIASIVSFCIFLVKTSVENLVISCIFESVTSICVSVVSCMLIDFYPTHLRSIAAGLASFFSRLGAMMGNLMTGMLIDYHCRVVIILVGLQLFGLDFLADGGADFEHAITVTGFGKFHYMLLAICGLIYMDTAIGVTILSFVLPAAQCDLEMDSTAKGWLTASPMLGMVVGSYIWGCLADTKGRKVVLIATLLMDGIVGVISSFVQYYWVFLVFRFFNGFAVTGAMGICFPYLGEFQPTKYRERCLCWMEMFWTVGVILLPLIAWLIVPLDLRYESEMFHFKSWNLFVALCALPSIVLGLWLFAFPESPKFLLECGEADAALEVFKWIYAQNTGQDPETYPVKCLQEKTNNKDKSTRSLKLHKKKDLKVLFSEVWELTMSLYKPPYLRNTLLACAIQFGLTSSYYTLMVWFPELFTRFEEFEHDNPGKTTSVCIVSALSDNATNLDPYGCETTIGVNVYLHTVYIGLACIPGSIILPIFVHKLGAKFFLILSLLVSGAVTVGFYFVINSTQNLILSCIFEALTSLGISLVYCIIVDMFPTNLRVMAAALSLTMGRLGALVGNLIFGYLIDLACIVPIVIFAAFLFRMTCGCYFWGCYAGIKGRIRTLTISLFLQGTFEFFCGIVPHYGFFLLFKFLSGFSLSGQSGTLFVYLGECQPTKYKEILLSWLEMAWTLGLIAAPVIGWLIIPLKFDFNTEPFVFHSWNLFVLICSLPSLKIGFWTLYFIESPKFLAESMQMSELAVVLGKIYSENTGNPVEKYFEILAKSENPLHKTLKMNNYKNSNEESRGKSLRTIVYSMYTQTISLFKPLHIRRSLNVFILVCCITASYYTLMLWFPELFQRFAKYEIMYPEESASVCKISKINQFGSNKTLILERDIYDCENSIHDNVFSHTLLLGLACVPLSIILPLTVKYTGYKIYLIICTFLCTIVTIGFFFIRSSTQNLILSCIFEALTSICMSIIFCMIVDLFPTNLRMMAAALAAFCARLGSFAGNWIFGYLIDNYCLPLILIVAAQLFLCSILSFLTPGRFGQTKAMGNT</sequence>
<dbReference type="PANTHER" id="PTHR23511">
    <property type="entry name" value="SYNAPTIC VESICLE GLYCOPROTEIN 2"/>
    <property type="match status" value="1"/>
</dbReference>
<dbReference type="PANTHER" id="PTHR23511:SF38">
    <property type="entry name" value="SYNAPTIC VESICLE 2-RELATED PROTEIN-LIKE PROTEIN"/>
    <property type="match status" value="1"/>
</dbReference>
<keyword evidence="11" id="KW-1185">Reference proteome</keyword>
<comment type="caution">
    <text evidence="10">The sequence shown here is derived from an EMBL/GenBank/DDBJ whole genome shotgun (WGS) entry which is preliminary data.</text>
</comment>
<feature type="transmembrane region" description="Helical" evidence="8">
    <location>
        <begin position="254"/>
        <end position="273"/>
    </location>
</feature>
<feature type="transmembrane region" description="Helical" evidence="8">
    <location>
        <begin position="984"/>
        <end position="1005"/>
    </location>
</feature>
<feature type="domain" description="Major facilitator superfamily (MFS) profile" evidence="9">
    <location>
        <begin position="592"/>
        <end position="1070"/>
    </location>
</feature>
<keyword evidence="4 8" id="KW-0812">Transmembrane</keyword>
<dbReference type="Pfam" id="PF00083">
    <property type="entry name" value="Sugar_tr"/>
    <property type="match status" value="3"/>
</dbReference>
<feature type="transmembrane region" description="Helical" evidence="8">
    <location>
        <begin position="437"/>
        <end position="459"/>
    </location>
</feature>
<feature type="transmembrane region" description="Helical" evidence="8">
    <location>
        <begin position="590"/>
        <end position="617"/>
    </location>
</feature>